<comment type="caution">
    <text evidence="1">The sequence shown here is derived from an EMBL/GenBank/DDBJ whole genome shotgun (WGS) entry which is preliminary data.</text>
</comment>
<name>A0A927BGV0_9BACT</name>
<accession>A0A927BGV0</accession>
<gene>
    <name evidence="1" type="ORF">IC235_17370</name>
</gene>
<keyword evidence="2" id="KW-1185">Reference proteome</keyword>
<dbReference type="EMBL" id="JACXAD010000022">
    <property type="protein sequence ID" value="MBD2769663.1"/>
    <property type="molecule type" value="Genomic_DNA"/>
</dbReference>
<protein>
    <submittedName>
        <fullName evidence="1">Uncharacterized protein</fullName>
    </submittedName>
</protein>
<reference evidence="1" key="1">
    <citation type="submission" date="2020-09" db="EMBL/GenBank/DDBJ databases">
        <authorList>
            <person name="Kim M.K."/>
        </authorList>
    </citation>
    <scope>NUCLEOTIDE SEQUENCE</scope>
    <source>
        <strain evidence="1">BT664</strain>
    </source>
</reference>
<dbReference type="RefSeq" id="WP_191006472.1">
    <property type="nucleotide sequence ID" value="NZ_JACXAD010000022.1"/>
</dbReference>
<organism evidence="1 2">
    <name type="scientific">Hymenobacter montanus</name>
    <dbReference type="NCBI Taxonomy" id="2771359"/>
    <lineage>
        <taxon>Bacteria</taxon>
        <taxon>Pseudomonadati</taxon>
        <taxon>Bacteroidota</taxon>
        <taxon>Cytophagia</taxon>
        <taxon>Cytophagales</taxon>
        <taxon>Hymenobacteraceae</taxon>
        <taxon>Hymenobacter</taxon>
    </lineage>
</organism>
<evidence type="ECO:0000313" key="1">
    <source>
        <dbReference type="EMBL" id="MBD2769663.1"/>
    </source>
</evidence>
<evidence type="ECO:0000313" key="2">
    <source>
        <dbReference type="Proteomes" id="UP000612233"/>
    </source>
</evidence>
<dbReference type="Proteomes" id="UP000612233">
    <property type="component" value="Unassembled WGS sequence"/>
</dbReference>
<dbReference type="AlphaFoldDB" id="A0A927BGV0"/>
<proteinExistence type="predicted"/>
<sequence length="113" mass="12370">MSAGFPSPAADFPRQADLAERRLAWTRLFAAEAWGQLVHERFALASFPGLARALHAQLERIALYAFADDAAPVGVQLVFPDVTIHSVPGLSGNVVLTGKLDDFFAFPVWEYQV</sequence>